<dbReference type="InterPro" id="IPR048324">
    <property type="entry name" value="ZSWIM1-3_RNaseH-like"/>
</dbReference>
<evidence type="ECO:0000256" key="1">
    <source>
        <dbReference type="SAM" id="MobiDB-lite"/>
    </source>
</evidence>
<name>A0A6A3JM46_9STRA</name>
<organism evidence="3 4">
    <name type="scientific">Phytophthora rubi</name>
    <dbReference type="NCBI Taxonomy" id="129364"/>
    <lineage>
        <taxon>Eukaryota</taxon>
        <taxon>Sar</taxon>
        <taxon>Stramenopiles</taxon>
        <taxon>Oomycota</taxon>
        <taxon>Peronosporomycetes</taxon>
        <taxon>Peronosporales</taxon>
        <taxon>Peronosporaceae</taxon>
        <taxon>Phytophthora</taxon>
    </lineage>
</organism>
<evidence type="ECO:0000313" key="3">
    <source>
        <dbReference type="EMBL" id="KAE8996029.1"/>
    </source>
</evidence>
<feature type="compositionally biased region" description="Acidic residues" evidence="1">
    <location>
        <begin position="87"/>
        <end position="96"/>
    </location>
</feature>
<evidence type="ECO:0000313" key="4">
    <source>
        <dbReference type="Proteomes" id="UP000435112"/>
    </source>
</evidence>
<accession>A0A6A3JM46</accession>
<dbReference type="OrthoDB" id="124899at2759"/>
<evidence type="ECO:0000259" key="2">
    <source>
        <dbReference type="Pfam" id="PF21056"/>
    </source>
</evidence>
<dbReference type="PANTHER" id="PTHR31569">
    <property type="entry name" value="SWIM-TYPE DOMAIN-CONTAINING PROTEIN"/>
    <property type="match status" value="1"/>
</dbReference>
<dbReference type="Pfam" id="PF21056">
    <property type="entry name" value="ZSWIM1-3_RNaseH-like"/>
    <property type="match status" value="1"/>
</dbReference>
<proteinExistence type="predicted"/>
<dbReference type="InterPro" id="IPR052579">
    <property type="entry name" value="Zinc_finger_SWIM"/>
</dbReference>
<sequence>MIRQEQRKQRVDERAEAIAKAFKKAQADGRTRTRAFRRHERHLIRQTFGISPDTSDDDAGEETGVLSRGEEAGDGEDETGVLSVGEEAGDGGEEADVFSSGEEARDGGEETDVLSGDEEDEDGGEESSASDDRGGEEEDGSEYMEEDAGDDEEEAGDEEESENAASEDTEVPPNFHRSRAGEKKTPALSLFKNFPTTFGNWQDFHEVFQAYQVKTYQHFSKRTSTSVTVRNNQIKRAALRLKRQGKKQRKKEQFLPEEWGQYSKTLVCTHGQPYHSRGKGRRKYGKVRGTECSARVNARVKATLDDSCVLRVTVSGSHNHDLNEHVWEEYSGNRTVTDAGLQQDVEVLRKAGATAKGILQYLRERTGKKTKLKDVHNMIQRQRVKTQAGLNDAQRALAVLDEFCRQNGGNSAEIVVDSDTDVARIVTFQTAKMKCLFKAFPEVVLVDSTHDTNSNRYKLFSFVVHGVFGKVS</sequence>
<feature type="compositionally biased region" description="Basic residues" evidence="1">
    <location>
        <begin position="32"/>
        <end position="44"/>
    </location>
</feature>
<dbReference type="Proteomes" id="UP000435112">
    <property type="component" value="Unassembled WGS sequence"/>
</dbReference>
<feature type="region of interest" description="Disordered" evidence="1">
    <location>
        <begin position="22"/>
        <end position="182"/>
    </location>
</feature>
<dbReference type="PANTHER" id="PTHR31569:SF4">
    <property type="entry name" value="SWIM-TYPE DOMAIN-CONTAINING PROTEIN"/>
    <property type="match status" value="1"/>
</dbReference>
<feature type="compositionally biased region" description="Acidic residues" evidence="1">
    <location>
        <begin position="109"/>
        <end position="170"/>
    </location>
</feature>
<dbReference type="AlphaFoldDB" id="A0A6A3JM46"/>
<dbReference type="EMBL" id="QXFU01001758">
    <property type="protein sequence ID" value="KAE8996029.1"/>
    <property type="molecule type" value="Genomic_DNA"/>
</dbReference>
<gene>
    <name evidence="3" type="ORF">PR002_g19440</name>
</gene>
<protein>
    <recommendedName>
        <fullName evidence="2">ZSWIM1/3 RNaseH-like domain-containing protein</fullName>
    </recommendedName>
</protein>
<comment type="caution">
    <text evidence="3">The sequence shown here is derived from an EMBL/GenBank/DDBJ whole genome shotgun (WGS) entry which is preliminary data.</text>
</comment>
<feature type="domain" description="ZSWIM1/3 RNaseH-like" evidence="2">
    <location>
        <begin position="401"/>
        <end position="470"/>
    </location>
</feature>
<reference evidence="3 4" key="1">
    <citation type="submission" date="2018-09" db="EMBL/GenBank/DDBJ databases">
        <title>Genomic investigation of the strawberry pathogen Phytophthora fragariae indicates pathogenicity is determined by transcriptional variation in three key races.</title>
        <authorList>
            <person name="Adams T.M."/>
            <person name="Armitage A.D."/>
            <person name="Sobczyk M.K."/>
            <person name="Bates H.J."/>
            <person name="Dunwell J.M."/>
            <person name="Nellist C.F."/>
            <person name="Harrison R.J."/>
        </authorList>
    </citation>
    <scope>NUCLEOTIDE SEQUENCE [LARGE SCALE GENOMIC DNA]</scope>
    <source>
        <strain evidence="3 4">SCRP324</strain>
    </source>
</reference>